<dbReference type="PROSITE" id="PS51755">
    <property type="entry name" value="OMPR_PHOB"/>
    <property type="match status" value="1"/>
</dbReference>
<evidence type="ECO:0000313" key="15">
    <source>
        <dbReference type="Proteomes" id="UP000002363"/>
    </source>
</evidence>
<dbReference type="OrthoDB" id="9804645at2"/>
<feature type="domain" description="OmpR/PhoB-type" evidence="13">
    <location>
        <begin position="129"/>
        <end position="237"/>
    </location>
</feature>
<evidence type="ECO:0000256" key="5">
    <source>
        <dbReference type="ARBA" id="ARBA00022777"/>
    </source>
</evidence>
<dbReference type="Gene3D" id="6.10.250.690">
    <property type="match status" value="1"/>
</dbReference>
<dbReference type="Gene3D" id="1.10.287.130">
    <property type="match status" value="1"/>
</dbReference>
<reference evidence="14 15" key="1">
    <citation type="journal article" date="2010" name="J. Bacteriol.">
        <title>Complete genome sequence of Enterobacter cloacae subsp. cloacae type strain ATCC 13047.</title>
        <authorList>
            <person name="Ren Y."/>
            <person name="Ren Y."/>
            <person name="Zhou Z."/>
            <person name="Guo X."/>
            <person name="Li Y."/>
            <person name="Feng L."/>
            <person name="Wang L."/>
        </authorList>
    </citation>
    <scope>NUCLEOTIDE SEQUENCE [LARGE SCALE GENOMIC DNA]</scope>
    <source>
        <strain evidence="15">ATCC 13047 / DSM 30054 / NBRC 13535 / NCTC 10005 / WDCM 00083 / NCDC 279-56</strain>
    </source>
</reference>
<evidence type="ECO:0000256" key="9">
    <source>
        <dbReference type="PROSITE-ProRule" id="PRU01091"/>
    </source>
</evidence>
<dbReference type="AlphaFoldDB" id="A0A0H3CME4"/>
<dbReference type="PROSITE" id="PS50110">
    <property type="entry name" value="RESPONSE_REGULATORY"/>
    <property type="match status" value="1"/>
</dbReference>
<dbReference type="PATRIC" id="fig|716541.4.peg.2990"/>
<keyword evidence="10" id="KW-0812">Transmembrane</keyword>
<evidence type="ECO:0000259" key="13">
    <source>
        <dbReference type="PROSITE" id="PS51755"/>
    </source>
</evidence>
<evidence type="ECO:0000256" key="3">
    <source>
        <dbReference type="ARBA" id="ARBA00022553"/>
    </source>
</evidence>
<dbReference type="STRING" id="716541.ECL_02812"/>
<dbReference type="EnsemblBacteria" id="ADF62353">
    <property type="protein sequence ID" value="ADF62353"/>
    <property type="gene ID" value="ECL_02812"/>
</dbReference>
<evidence type="ECO:0000256" key="8">
    <source>
        <dbReference type="PROSITE-ProRule" id="PRU00169"/>
    </source>
</evidence>
<evidence type="ECO:0000259" key="11">
    <source>
        <dbReference type="PROSITE" id="PS50109"/>
    </source>
</evidence>
<dbReference type="Gene3D" id="3.30.565.10">
    <property type="entry name" value="Histidine kinase-like ATPase, C-terminal domain"/>
    <property type="match status" value="1"/>
</dbReference>
<dbReference type="InterPro" id="IPR036388">
    <property type="entry name" value="WH-like_DNA-bd_sf"/>
</dbReference>
<evidence type="ECO:0000256" key="7">
    <source>
        <dbReference type="ARBA" id="ARBA00023125"/>
    </source>
</evidence>
<dbReference type="Gene3D" id="3.40.50.2300">
    <property type="match status" value="1"/>
</dbReference>
<dbReference type="SUPFAM" id="SSF46894">
    <property type="entry name" value="C-terminal effector domain of the bipartite response regulators"/>
    <property type="match status" value="1"/>
</dbReference>
<dbReference type="GO" id="GO:0000155">
    <property type="term" value="F:phosphorelay sensor kinase activity"/>
    <property type="evidence" value="ECO:0007669"/>
    <property type="project" value="InterPro"/>
</dbReference>
<keyword evidence="10" id="KW-1133">Transmembrane helix</keyword>
<dbReference type="InterPro" id="IPR011006">
    <property type="entry name" value="CheY-like_superfamily"/>
</dbReference>
<dbReference type="InterPro" id="IPR001867">
    <property type="entry name" value="OmpR/PhoB-type_DNA-bd"/>
</dbReference>
<evidence type="ECO:0000256" key="4">
    <source>
        <dbReference type="ARBA" id="ARBA00022679"/>
    </source>
</evidence>
<dbReference type="InterPro" id="IPR001789">
    <property type="entry name" value="Sig_transdc_resp-reg_receiver"/>
</dbReference>
<dbReference type="GO" id="GO:0006355">
    <property type="term" value="P:regulation of DNA-templated transcription"/>
    <property type="evidence" value="ECO:0007669"/>
    <property type="project" value="InterPro"/>
</dbReference>
<dbReference type="InterPro" id="IPR004358">
    <property type="entry name" value="Sig_transdc_His_kin-like_C"/>
</dbReference>
<dbReference type="InterPro" id="IPR005467">
    <property type="entry name" value="His_kinase_dom"/>
</dbReference>
<accession>A0A0H3CME4</accession>
<dbReference type="eggNOG" id="COG2205">
    <property type="taxonomic scope" value="Bacteria"/>
</dbReference>
<comment type="catalytic activity">
    <reaction evidence="1">
        <text>ATP + protein L-histidine = ADP + protein N-phospho-L-histidine.</text>
        <dbReference type="EC" id="2.7.13.3"/>
    </reaction>
</comment>
<gene>
    <name evidence="14" type="ordered locus">ECL_02812</name>
</gene>
<feature type="DNA-binding region" description="OmpR/PhoB-type" evidence="9">
    <location>
        <begin position="129"/>
        <end position="237"/>
    </location>
</feature>
<dbReference type="eggNOG" id="COG0745">
    <property type="taxonomic scope" value="Bacteria"/>
</dbReference>
<dbReference type="InterPro" id="IPR036890">
    <property type="entry name" value="HATPase_C_sf"/>
</dbReference>
<dbReference type="Pfam" id="PF00072">
    <property type="entry name" value="Response_reg"/>
    <property type="match status" value="1"/>
</dbReference>
<dbReference type="EMBL" id="CP001918">
    <property type="protein sequence ID" value="ADF62353.1"/>
    <property type="molecule type" value="Genomic_DNA"/>
</dbReference>
<feature type="transmembrane region" description="Helical" evidence="10">
    <location>
        <begin position="410"/>
        <end position="432"/>
    </location>
</feature>
<evidence type="ECO:0000256" key="10">
    <source>
        <dbReference type="SAM" id="Phobius"/>
    </source>
</evidence>
<keyword evidence="10" id="KW-0472">Membrane</keyword>
<name>A0A0H3CME4_ENTCC</name>
<protein>
    <recommendedName>
        <fullName evidence="2">histidine kinase</fullName>
        <ecNumber evidence="2">2.7.13.3</ecNumber>
    </recommendedName>
</protein>
<sequence>MKQILLVEDDHDIAALLRLNLEDEGYIITHEPDGGNALQCLEKQPWDAVILDLMLPNVDGLEICRRIRQITRYLPVIIISARSSETDRITGLETGADDYLAKPFSVQELIARIKALFRRQQAMGQAQSAGNIQAHGLTIDPLARSVLLHGQIVDLTPREFELLYFFARHPGEVFSRLALLEQVWGYQHEGYEHTVNTHINRLRIKIEKTLPSRRSFAPCGEKAINLRSRTMMRRFSLSQRLTLLFILLMMLCAAVACAVQLYSSMQYGNAMVQRLSGGLAQQIVQREPILNAQGRVDRTALKPLFDRLMTFNPSVELYVVSPDGDILADAAPPGHIQRQSINLAPVQEFLSGAAMPVFGDDPRSQNKKVFSATPLRQDGELKGYLYIILQGEESNALADMAWHKALWSTVLWSMLWVALFGLLAGLLIWYWVTRPVKRLTREVAGLEHDSMSAIRALAVQQPDVAAKDEVALLRNNFIELARKITHQWDQLADSDRQRREFIANISHDLRTPLTSLLGYLETLSLKSATLTPQEHQQYLATALRQGQKVRHLSQQLFELARLEHGGIKPQRERFAMGELISDVAQKFELTARTRELQLQIDVPGPLPLVYADVSMIERVVTNLLDNAIRHTPTGGKIRLAVWQENEKLQVEVADSGTGVDAALRDDLFQRPSALNPQATRENRGGLGLLIVKRMLELHGGGIRLMESVSGARFRFFVPL</sequence>
<dbReference type="SMART" id="SM00448">
    <property type="entry name" value="REC"/>
    <property type="match status" value="1"/>
</dbReference>
<evidence type="ECO:0000256" key="1">
    <source>
        <dbReference type="ARBA" id="ARBA00000085"/>
    </source>
</evidence>
<keyword evidence="15" id="KW-1185">Reference proteome</keyword>
<dbReference type="PANTHER" id="PTHR43547">
    <property type="entry name" value="TWO-COMPONENT HISTIDINE KINASE"/>
    <property type="match status" value="1"/>
</dbReference>
<evidence type="ECO:0000256" key="6">
    <source>
        <dbReference type="ARBA" id="ARBA00023012"/>
    </source>
</evidence>
<feature type="domain" description="Histidine kinase" evidence="11">
    <location>
        <begin position="504"/>
        <end position="719"/>
    </location>
</feature>
<dbReference type="InterPro" id="IPR036097">
    <property type="entry name" value="HisK_dim/P_sf"/>
</dbReference>
<dbReference type="KEGG" id="enc:ECL_02812"/>
<keyword evidence="6" id="KW-0902">Two-component regulatory system</keyword>
<dbReference type="SUPFAM" id="SSF55874">
    <property type="entry name" value="ATPase domain of HSP90 chaperone/DNA topoisomerase II/histidine kinase"/>
    <property type="match status" value="1"/>
</dbReference>
<dbReference type="Proteomes" id="UP000002363">
    <property type="component" value="Chromosome"/>
</dbReference>
<dbReference type="SMART" id="SM00387">
    <property type="entry name" value="HATPase_c"/>
    <property type="match status" value="1"/>
</dbReference>
<dbReference type="InterPro" id="IPR016032">
    <property type="entry name" value="Sig_transdc_resp-reg_C-effctor"/>
</dbReference>
<dbReference type="EC" id="2.7.13.3" evidence="2"/>
<dbReference type="PROSITE" id="PS50109">
    <property type="entry name" value="HIS_KIN"/>
    <property type="match status" value="1"/>
</dbReference>
<feature type="modified residue" description="4-aspartylphosphate" evidence="8">
    <location>
        <position position="52"/>
    </location>
</feature>
<dbReference type="SUPFAM" id="SSF47384">
    <property type="entry name" value="Homodimeric domain of signal transducing histidine kinase"/>
    <property type="match status" value="1"/>
</dbReference>
<dbReference type="Gene3D" id="1.10.10.10">
    <property type="entry name" value="Winged helix-like DNA-binding domain superfamily/Winged helix DNA-binding domain"/>
    <property type="match status" value="1"/>
</dbReference>
<evidence type="ECO:0000313" key="14">
    <source>
        <dbReference type="EMBL" id="ADF62353.1"/>
    </source>
</evidence>
<dbReference type="SMART" id="SM00388">
    <property type="entry name" value="HisKA"/>
    <property type="match status" value="1"/>
</dbReference>
<dbReference type="Gene3D" id="6.10.340.10">
    <property type="match status" value="1"/>
</dbReference>
<dbReference type="Pfam" id="PF00512">
    <property type="entry name" value="HisKA"/>
    <property type="match status" value="1"/>
</dbReference>
<feature type="domain" description="Response regulatory" evidence="12">
    <location>
        <begin position="3"/>
        <end position="117"/>
    </location>
</feature>
<dbReference type="GO" id="GO:0003677">
    <property type="term" value="F:DNA binding"/>
    <property type="evidence" value="ECO:0007669"/>
    <property type="project" value="UniProtKB-UniRule"/>
</dbReference>
<keyword evidence="5" id="KW-0418">Kinase</keyword>
<evidence type="ECO:0000259" key="12">
    <source>
        <dbReference type="PROSITE" id="PS50110"/>
    </source>
</evidence>
<dbReference type="CDD" id="cd00383">
    <property type="entry name" value="trans_reg_C"/>
    <property type="match status" value="1"/>
</dbReference>
<keyword evidence="3 8" id="KW-0597">Phosphoprotein</keyword>
<dbReference type="Pfam" id="PF00486">
    <property type="entry name" value="Trans_reg_C"/>
    <property type="match status" value="1"/>
</dbReference>
<dbReference type="FunFam" id="1.10.287.130:FF:000001">
    <property type="entry name" value="Two-component sensor histidine kinase"/>
    <property type="match status" value="1"/>
</dbReference>
<dbReference type="CDD" id="cd00082">
    <property type="entry name" value="HisKA"/>
    <property type="match status" value="1"/>
</dbReference>
<dbReference type="InterPro" id="IPR003594">
    <property type="entry name" value="HATPase_dom"/>
</dbReference>
<organism evidence="14 15">
    <name type="scientific">Enterobacter cloacae subsp. cloacae (strain ATCC 13047 / DSM 30054 / NBRC 13535 / NCTC 10005 / WDCM 00083 / NCDC 279-56)</name>
    <dbReference type="NCBI Taxonomy" id="716541"/>
    <lineage>
        <taxon>Bacteria</taxon>
        <taxon>Pseudomonadati</taxon>
        <taxon>Pseudomonadota</taxon>
        <taxon>Gammaproteobacteria</taxon>
        <taxon>Enterobacterales</taxon>
        <taxon>Enterobacteriaceae</taxon>
        <taxon>Enterobacter</taxon>
        <taxon>Enterobacter cloacae complex</taxon>
    </lineage>
</organism>
<feature type="transmembrane region" description="Helical" evidence="10">
    <location>
        <begin position="241"/>
        <end position="262"/>
    </location>
</feature>
<dbReference type="HOGENOM" id="CLU_000445_89_6_6"/>
<dbReference type="CDD" id="cd17574">
    <property type="entry name" value="REC_OmpR"/>
    <property type="match status" value="1"/>
</dbReference>
<keyword evidence="7 9" id="KW-0238">DNA-binding</keyword>
<dbReference type="SUPFAM" id="SSF52172">
    <property type="entry name" value="CheY-like"/>
    <property type="match status" value="1"/>
</dbReference>
<evidence type="ECO:0000256" key="2">
    <source>
        <dbReference type="ARBA" id="ARBA00012438"/>
    </source>
</evidence>
<dbReference type="PANTHER" id="PTHR43547:SF2">
    <property type="entry name" value="HYBRID SIGNAL TRANSDUCTION HISTIDINE KINASE C"/>
    <property type="match status" value="1"/>
</dbReference>
<proteinExistence type="predicted"/>
<dbReference type="InterPro" id="IPR003661">
    <property type="entry name" value="HisK_dim/P_dom"/>
</dbReference>
<dbReference type="CDD" id="cd00075">
    <property type="entry name" value="HATPase"/>
    <property type="match status" value="1"/>
</dbReference>
<keyword evidence="4" id="KW-0808">Transferase</keyword>
<dbReference type="Pfam" id="PF02518">
    <property type="entry name" value="HATPase_c"/>
    <property type="match status" value="1"/>
</dbReference>
<dbReference type="PRINTS" id="PR00344">
    <property type="entry name" value="BCTRLSENSOR"/>
</dbReference>
<dbReference type="SMART" id="SM00862">
    <property type="entry name" value="Trans_reg_C"/>
    <property type="match status" value="1"/>
</dbReference>